<proteinExistence type="predicted"/>
<accession>A0A8S1MN21</accession>
<sequence>MKDQYITIHRDIFILKQKKIRKSKGHQLEKNFYINYLKQSIQNFQITRWVTIV</sequence>
<gene>
    <name evidence="1" type="ORF">PSON_ATCC_30995.1.T0340294</name>
</gene>
<dbReference type="Proteomes" id="UP000692954">
    <property type="component" value="Unassembled WGS sequence"/>
</dbReference>
<name>A0A8S1MN21_9CILI</name>
<protein>
    <submittedName>
        <fullName evidence="1">Uncharacterized protein</fullName>
    </submittedName>
</protein>
<keyword evidence="2" id="KW-1185">Reference proteome</keyword>
<evidence type="ECO:0000313" key="2">
    <source>
        <dbReference type="Proteomes" id="UP000692954"/>
    </source>
</evidence>
<comment type="caution">
    <text evidence="1">The sequence shown here is derived from an EMBL/GenBank/DDBJ whole genome shotgun (WGS) entry which is preliminary data.</text>
</comment>
<evidence type="ECO:0000313" key="1">
    <source>
        <dbReference type="EMBL" id="CAD8076274.1"/>
    </source>
</evidence>
<reference evidence="1" key="1">
    <citation type="submission" date="2021-01" db="EMBL/GenBank/DDBJ databases">
        <authorList>
            <consortium name="Genoscope - CEA"/>
            <person name="William W."/>
        </authorList>
    </citation>
    <scope>NUCLEOTIDE SEQUENCE</scope>
</reference>
<dbReference type="AlphaFoldDB" id="A0A8S1MN21"/>
<dbReference type="EMBL" id="CAJJDN010000034">
    <property type="protein sequence ID" value="CAD8076274.1"/>
    <property type="molecule type" value="Genomic_DNA"/>
</dbReference>
<organism evidence="1 2">
    <name type="scientific">Paramecium sonneborni</name>
    <dbReference type="NCBI Taxonomy" id="65129"/>
    <lineage>
        <taxon>Eukaryota</taxon>
        <taxon>Sar</taxon>
        <taxon>Alveolata</taxon>
        <taxon>Ciliophora</taxon>
        <taxon>Intramacronucleata</taxon>
        <taxon>Oligohymenophorea</taxon>
        <taxon>Peniculida</taxon>
        <taxon>Parameciidae</taxon>
        <taxon>Paramecium</taxon>
    </lineage>
</organism>